<evidence type="ECO:0000313" key="10">
    <source>
        <dbReference type="EMBL" id="KAE9329153.1"/>
    </source>
</evidence>
<sequence length="62" mass="6741">MNKHRVAYAALSAAGTTTSSTCGTVNTLVWVGVVSLGTVCINTRLYRQNGVRTVGDFERFWC</sequence>
<evidence type="ECO:0000313" key="7">
    <source>
        <dbReference type="EMBL" id="KAE9212517.1"/>
    </source>
</evidence>
<dbReference type="Proteomes" id="UP000488956">
    <property type="component" value="Unassembled WGS sequence"/>
</dbReference>
<accession>A0A6A3JRE9</accession>
<dbReference type="AlphaFoldDB" id="A0A6A3JRE9"/>
<evidence type="ECO:0000313" key="14">
    <source>
        <dbReference type="Proteomes" id="UP000440367"/>
    </source>
</evidence>
<dbReference type="Proteomes" id="UP000429523">
    <property type="component" value="Unassembled WGS sequence"/>
</dbReference>
<dbReference type="EMBL" id="QXGD01001149">
    <property type="protein sequence ID" value="KAE9213412.1"/>
    <property type="molecule type" value="Genomic_DNA"/>
</dbReference>
<dbReference type="EMBL" id="QXGB01001062">
    <property type="protein sequence ID" value="KAE9197897.1"/>
    <property type="molecule type" value="Genomic_DNA"/>
</dbReference>
<dbReference type="EMBL" id="QXGC01001057">
    <property type="protein sequence ID" value="KAE9212517.1"/>
    <property type="molecule type" value="Genomic_DNA"/>
</dbReference>
<evidence type="ECO:0000313" key="8">
    <source>
        <dbReference type="EMBL" id="KAE9213412.1"/>
    </source>
</evidence>
<dbReference type="EMBL" id="QXFW01001040">
    <property type="protein sequence ID" value="KAE8997710.1"/>
    <property type="molecule type" value="Genomic_DNA"/>
</dbReference>
<gene>
    <name evidence="9" type="ORF">PF001_g15927</name>
    <name evidence="8" type="ORF">PF002_g17965</name>
    <name evidence="7" type="ORF">PF004_g15603</name>
    <name evidence="6" type="ORF">PF005_g16336</name>
    <name evidence="5" type="ORF">PF006_g15697</name>
    <name evidence="3" type="ORF">PF007_g16860</name>
    <name evidence="10" type="ORF">PF008_g16012</name>
    <name evidence="1" type="ORF">PF009_g17907</name>
    <name evidence="4" type="ORF">PF010_g16144</name>
    <name evidence="2" type="ORF">PF011_g15362</name>
</gene>
<dbReference type="Proteomes" id="UP000437068">
    <property type="component" value="Unassembled WGS sequence"/>
</dbReference>
<dbReference type="EMBL" id="QXFZ01001108">
    <property type="protein sequence ID" value="KAE9096786.1"/>
    <property type="molecule type" value="Genomic_DNA"/>
</dbReference>
<evidence type="ECO:0000313" key="2">
    <source>
        <dbReference type="EMBL" id="KAE8997710.1"/>
    </source>
</evidence>
<evidence type="ECO:0000313" key="6">
    <source>
        <dbReference type="EMBL" id="KAE9197897.1"/>
    </source>
</evidence>
<evidence type="ECO:0000313" key="18">
    <source>
        <dbReference type="Proteomes" id="UP000476176"/>
    </source>
</evidence>
<evidence type="ECO:0000313" key="13">
    <source>
        <dbReference type="Proteomes" id="UP000437068"/>
    </source>
</evidence>
<dbReference type="Proteomes" id="UP000440367">
    <property type="component" value="Unassembled WGS sequence"/>
</dbReference>
<evidence type="ECO:0000313" key="4">
    <source>
        <dbReference type="EMBL" id="KAE9096948.1"/>
    </source>
</evidence>
<dbReference type="EMBL" id="QXGA01001048">
    <property type="protein sequence ID" value="KAE9130721.1"/>
    <property type="molecule type" value="Genomic_DNA"/>
</dbReference>
<proteinExistence type="predicted"/>
<organism evidence="2 17">
    <name type="scientific">Phytophthora fragariae</name>
    <dbReference type="NCBI Taxonomy" id="53985"/>
    <lineage>
        <taxon>Eukaryota</taxon>
        <taxon>Sar</taxon>
        <taxon>Stramenopiles</taxon>
        <taxon>Oomycota</taxon>
        <taxon>Peronosporomycetes</taxon>
        <taxon>Peronosporales</taxon>
        <taxon>Peronosporaceae</taxon>
        <taxon>Phytophthora</taxon>
    </lineage>
</organism>
<evidence type="ECO:0000313" key="1">
    <source>
        <dbReference type="EMBL" id="KAE8932049.1"/>
    </source>
</evidence>
<evidence type="ECO:0000313" key="19">
    <source>
        <dbReference type="Proteomes" id="UP000486351"/>
    </source>
</evidence>
<keyword evidence="12" id="KW-1185">Reference proteome</keyword>
<dbReference type="Proteomes" id="UP000441208">
    <property type="component" value="Unassembled WGS sequence"/>
</dbReference>
<dbReference type="Proteomes" id="UP000476176">
    <property type="component" value="Unassembled WGS sequence"/>
</dbReference>
<dbReference type="Proteomes" id="UP000486351">
    <property type="component" value="Unassembled WGS sequence"/>
</dbReference>
<dbReference type="EMBL" id="QXFX01001089">
    <property type="protein sequence ID" value="KAE9096948.1"/>
    <property type="molecule type" value="Genomic_DNA"/>
</dbReference>
<evidence type="ECO:0000313" key="9">
    <source>
        <dbReference type="EMBL" id="KAE9298447.1"/>
    </source>
</evidence>
<evidence type="ECO:0000313" key="20">
    <source>
        <dbReference type="Proteomes" id="UP000488956"/>
    </source>
</evidence>
<dbReference type="EMBL" id="QXGF01001163">
    <property type="protein sequence ID" value="KAE8932049.1"/>
    <property type="molecule type" value="Genomic_DNA"/>
</dbReference>
<evidence type="ECO:0000313" key="15">
    <source>
        <dbReference type="Proteomes" id="UP000440732"/>
    </source>
</evidence>
<name>A0A6A3JRE9_9STRA</name>
<evidence type="ECO:0000313" key="12">
    <source>
        <dbReference type="Proteomes" id="UP000433483"/>
    </source>
</evidence>
<evidence type="ECO:0000313" key="16">
    <source>
        <dbReference type="Proteomes" id="UP000441208"/>
    </source>
</evidence>
<dbReference type="Proteomes" id="UP000460718">
    <property type="component" value="Unassembled WGS sequence"/>
</dbReference>
<evidence type="ECO:0000313" key="5">
    <source>
        <dbReference type="EMBL" id="KAE9130721.1"/>
    </source>
</evidence>
<evidence type="ECO:0000313" key="11">
    <source>
        <dbReference type="Proteomes" id="UP000429523"/>
    </source>
</evidence>
<dbReference type="Proteomes" id="UP000440732">
    <property type="component" value="Unassembled WGS sequence"/>
</dbReference>
<dbReference type="EMBL" id="QXGE01001063">
    <property type="protein sequence ID" value="KAE9298447.1"/>
    <property type="molecule type" value="Genomic_DNA"/>
</dbReference>
<protein>
    <submittedName>
        <fullName evidence="2">Uncharacterized protein</fullName>
    </submittedName>
</protein>
<dbReference type="EMBL" id="QXFY01001074">
    <property type="protein sequence ID" value="KAE9329153.1"/>
    <property type="molecule type" value="Genomic_DNA"/>
</dbReference>
<evidence type="ECO:0000313" key="17">
    <source>
        <dbReference type="Proteomes" id="UP000460718"/>
    </source>
</evidence>
<comment type="caution">
    <text evidence="2">The sequence shown here is derived from an EMBL/GenBank/DDBJ whole genome shotgun (WGS) entry which is preliminary data.</text>
</comment>
<evidence type="ECO:0000313" key="3">
    <source>
        <dbReference type="EMBL" id="KAE9096786.1"/>
    </source>
</evidence>
<dbReference type="Proteomes" id="UP000433483">
    <property type="component" value="Unassembled WGS sequence"/>
</dbReference>
<reference evidence="17 18" key="1">
    <citation type="submission" date="2018-09" db="EMBL/GenBank/DDBJ databases">
        <title>Genomic investigation of the strawberry pathogen Phytophthora fragariae indicates pathogenicity is determined by transcriptional variation in three key races.</title>
        <authorList>
            <person name="Adams T.M."/>
            <person name="Armitage A.D."/>
            <person name="Sobczyk M.K."/>
            <person name="Bates H.J."/>
            <person name="Dunwell J.M."/>
            <person name="Nellist C.F."/>
            <person name="Harrison R.J."/>
        </authorList>
    </citation>
    <scope>NUCLEOTIDE SEQUENCE [LARGE SCALE GENOMIC DNA]</scope>
    <source>
        <strain evidence="9 13">A4</strain>
        <strain evidence="8 14">BC-1</strain>
        <strain evidence="7 18">BC-23</strain>
        <strain evidence="6 12">NOV-27</strain>
        <strain evidence="5 15">NOV-5</strain>
        <strain evidence="3 16">NOV-71</strain>
        <strain evidence="10 19">NOV-77</strain>
        <strain evidence="1 11">NOV-9</strain>
        <strain evidence="4 20">ONT-3</strain>
        <strain evidence="2 17">SCRP245</strain>
    </source>
</reference>